<reference evidence="3" key="1">
    <citation type="journal article" date="2019" name="Int. J. Syst. Evol. Microbiol.">
        <title>The Global Catalogue of Microorganisms (GCM) 10K type strain sequencing project: providing services to taxonomists for standard genome sequencing and annotation.</title>
        <authorList>
            <consortium name="The Broad Institute Genomics Platform"/>
            <consortium name="The Broad Institute Genome Sequencing Center for Infectious Disease"/>
            <person name="Wu L."/>
            <person name="Ma J."/>
        </authorList>
    </citation>
    <scope>NUCLEOTIDE SEQUENCE [LARGE SCALE GENOMIC DNA]</scope>
    <source>
        <strain evidence="3">JCM 18542</strain>
    </source>
</reference>
<comment type="caution">
    <text evidence="2">The sequence shown here is derived from an EMBL/GenBank/DDBJ whole genome shotgun (WGS) entry which is preliminary data.</text>
</comment>
<sequence>MTRHPAPDGVNTTVTTTRTDLAELAAALQSWLRTADDDPSVTVEDLTRSESSGMSSVTVLFTAVRGRDRSEQVLRLAPEPSALPVFPGYDLHRQAAVTGALADAGLVPVPRVRRVEESPEPLGRPFLVMDRADGTAPPDNPPYVFGGPFVDATPTERDRMQRASVALLAGVHATPPPDALRADGAAGTGLARLVDDTAGYYAWTVSEGGVRVPILEDGLRRLRDELPAQASPDVLAWGDARIGNILYRDFAPTAALDWEGAALAPPEYDAAWFVFFHRMYQDMAESFGKPGLPGFLRAADVLEQYRTDSGRTLHDMPYFLMLSAVRMGIIFARIKARSVHFGDTPAPTDPDEYVLHHRMLRTILDDRYEWEI</sequence>
<dbReference type="PANTHER" id="PTHR21310:SF40">
    <property type="entry name" value="AMINOGLYCOSIDE PHOSPHOTRANSFERASE DOMAIN-CONTAINING PROTEIN-RELATED"/>
    <property type="match status" value="1"/>
</dbReference>
<dbReference type="Gene3D" id="3.30.200.20">
    <property type="entry name" value="Phosphorylase Kinase, domain 1"/>
    <property type="match status" value="1"/>
</dbReference>
<keyword evidence="3" id="KW-1185">Reference proteome</keyword>
<accession>A0ABP9CWU5</accession>
<gene>
    <name evidence="2" type="ORF">GCM10023353_32010</name>
</gene>
<dbReference type="Gene3D" id="3.90.1200.10">
    <property type="match status" value="1"/>
</dbReference>
<dbReference type="SUPFAM" id="SSF56112">
    <property type="entry name" value="Protein kinase-like (PK-like)"/>
    <property type="match status" value="1"/>
</dbReference>
<proteinExistence type="predicted"/>
<organism evidence="2 3">
    <name type="scientific">Tomitella cavernea</name>
    <dbReference type="NCBI Taxonomy" id="1387982"/>
    <lineage>
        <taxon>Bacteria</taxon>
        <taxon>Bacillati</taxon>
        <taxon>Actinomycetota</taxon>
        <taxon>Actinomycetes</taxon>
        <taxon>Mycobacteriales</taxon>
        <taxon>Tomitella</taxon>
    </lineage>
</organism>
<dbReference type="InterPro" id="IPR041726">
    <property type="entry name" value="ACAD10_11_N"/>
</dbReference>
<dbReference type="InterPro" id="IPR011009">
    <property type="entry name" value="Kinase-like_dom_sf"/>
</dbReference>
<dbReference type="Proteomes" id="UP001500839">
    <property type="component" value="Unassembled WGS sequence"/>
</dbReference>
<evidence type="ECO:0000313" key="3">
    <source>
        <dbReference type="Proteomes" id="UP001500839"/>
    </source>
</evidence>
<name>A0ABP9CWU5_9ACTN</name>
<dbReference type="RefSeq" id="WP_200175724.1">
    <property type="nucleotide sequence ID" value="NZ_BAABKQ010000001.1"/>
</dbReference>
<dbReference type="InterPro" id="IPR002575">
    <property type="entry name" value="Aminoglycoside_PTrfase"/>
</dbReference>
<dbReference type="PANTHER" id="PTHR21310">
    <property type="entry name" value="AMINOGLYCOSIDE PHOSPHOTRANSFERASE-RELATED-RELATED"/>
    <property type="match status" value="1"/>
</dbReference>
<evidence type="ECO:0000259" key="1">
    <source>
        <dbReference type="Pfam" id="PF01636"/>
    </source>
</evidence>
<dbReference type="EMBL" id="BAABKQ010000001">
    <property type="protein sequence ID" value="GAA4821369.1"/>
    <property type="molecule type" value="Genomic_DNA"/>
</dbReference>
<feature type="domain" description="Aminoglycoside phosphotransferase" evidence="1">
    <location>
        <begin position="52"/>
        <end position="276"/>
    </location>
</feature>
<protein>
    <submittedName>
        <fullName evidence="2">Phosphotransferase family protein</fullName>
    </submittedName>
</protein>
<evidence type="ECO:0000313" key="2">
    <source>
        <dbReference type="EMBL" id="GAA4821369.1"/>
    </source>
</evidence>
<dbReference type="Pfam" id="PF01636">
    <property type="entry name" value="APH"/>
    <property type="match status" value="1"/>
</dbReference>
<dbReference type="CDD" id="cd05154">
    <property type="entry name" value="ACAD10_11_N-like"/>
    <property type="match status" value="1"/>
</dbReference>
<dbReference type="InterPro" id="IPR051678">
    <property type="entry name" value="AGP_Transferase"/>
</dbReference>